<keyword evidence="7" id="KW-0238">DNA-binding</keyword>
<dbReference type="OrthoDB" id="9802328at2"/>
<dbReference type="InterPro" id="IPR004839">
    <property type="entry name" value="Aminotransferase_I/II_large"/>
</dbReference>
<dbReference type="Proteomes" id="UP000002754">
    <property type="component" value="Unassembled WGS sequence"/>
</dbReference>
<accession>A0A094WJH1</accession>
<evidence type="ECO:0000256" key="1">
    <source>
        <dbReference type="ARBA" id="ARBA00001933"/>
    </source>
</evidence>
<dbReference type="GO" id="GO:0003677">
    <property type="term" value="F:DNA binding"/>
    <property type="evidence" value="ECO:0007669"/>
    <property type="project" value="UniProtKB-KW"/>
</dbReference>
<dbReference type="SUPFAM" id="SSF53383">
    <property type="entry name" value="PLP-dependent transferases"/>
    <property type="match status" value="1"/>
</dbReference>
<dbReference type="RefSeq" id="WP_003322999.1">
    <property type="nucleotide sequence ID" value="NZ_ALPT02000040.1"/>
</dbReference>
<evidence type="ECO:0000313" key="13">
    <source>
        <dbReference type="Proteomes" id="UP000297014"/>
    </source>
</evidence>
<dbReference type="InterPro" id="IPR036390">
    <property type="entry name" value="WH_DNA-bd_sf"/>
</dbReference>
<comment type="similarity">
    <text evidence="2">In the C-terminal section; belongs to the class-I pyridoxal-phosphate-dependent aminotransferase family.</text>
</comment>
<dbReference type="GO" id="GO:0030170">
    <property type="term" value="F:pyridoxal phosphate binding"/>
    <property type="evidence" value="ECO:0007669"/>
    <property type="project" value="InterPro"/>
</dbReference>
<evidence type="ECO:0000313" key="10">
    <source>
        <dbReference type="EMBL" id="KGA96986.1"/>
    </source>
</evidence>
<dbReference type="Proteomes" id="UP000297014">
    <property type="component" value="Unassembled WGS sequence"/>
</dbReference>
<dbReference type="Pfam" id="PF00392">
    <property type="entry name" value="GntR"/>
    <property type="match status" value="1"/>
</dbReference>
<dbReference type="InterPro" id="IPR015424">
    <property type="entry name" value="PyrdxlP-dep_Trfase"/>
</dbReference>
<evidence type="ECO:0000313" key="12">
    <source>
        <dbReference type="Proteomes" id="UP000002754"/>
    </source>
</evidence>
<protein>
    <submittedName>
        <fullName evidence="10">GntR family transcriptional regulator</fullName>
    </submittedName>
</protein>
<keyword evidence="4" id="KW-0808">Transferase</keyword>
<reference evidence="11 13" key="2">
    <citation type="submission" date="2014-01" db="EMBL/GenBank/DDBJ databases">
        <title>Draft genome sequencing of Bacillus alcalophilus CGMCC 1.3604.</title>
        <authorList>
            <person name="Yang J."/>
            <person name="Diao L."/>
            <person name="Yang S."/>
        </authorList>
    </citation>
    <scope>NUCLEOTIDE SEQUENCE [LARGE SCALE GENOMIC DNA]</scope>
    <source>
        <strain evidence="11 13">CGMCC 1.3604</strain>
    </source>
</reference>
<evidence type="ECO:0000256" key="5">
    <source>
        <dbReference type="ARBA" id="ARBA00022898"/>
    </source>
</evidence>
<dbReference type="InterPro" id="IPR036388">
    <property type="entry name" value="WH-like_DNA-bd_sf"/>
</dbReference>
<dbReference type="eggNOG" id="COG1167">
    <property type="taxonomic scope" value="Bacteria"/>
</dbReference>
<dbReference type="PANTHER" id="PTHR46577:SF2">
    <property type="entry name" value="TRANSCRIPTIONAL REGULATORY PROTEIN"/>
    <property type="match status" value="1"/>
</dbReference>
<sequence length="487" mass="55289">MDWKPDRMLSKPIYKQISSYFEEMISKGVYPANEMLPSERTLATQLQVNRSTIKSAYEELEALGIVERVKGSGTKVSSNIWGISHKRIPNWGRYVEDGSFLPNIPMVQKIRTITQEPNIVNLASGELSPHLMPTEAIREIISTQPFSENLGYDHPQGNEELREALASFVHKYRCIKTDSESILITSGAQQAIHLIVECLLKPGDAIAIENPSYSYSLPLFKTAGIRTYLLSVDEQGANPEELISLHKKHRIRMVFLNPSYQNPTGTSLSTVRRERFLALSSELGIPIIEDDPYGITSYSGKMNPALKSLDKDGNVLYISSLSKVVSSGLRIGWVIGPQAVIQRLADAKQQIDFGHSIFPQWVAKTFLNSTYIEEHIKSLRVELSQRRDELDVSLRNFLADKISYHLPEGGIHLWCKLNQRMNENKLIEESIKNGVAFVPGKILGNMEESYVRFTYGREDLGRISEGIYRFSETIKRLEYEYKQTNRK</sequence>
<reference evidence="10 12" key="1">
    <citation type="journal article" date="2014" name="Genome Announc.">
        <title>Draft Genome Sequence of Bacillus alcalophilus AV1934, a Classic Alkaliphile Isolated from Human Feces in 1934.</title>
        <authorList>
            <person name="Attie O."/>
            <person name="Jayaprakash A."/>
            <person name="Shah H."/>
            <person name="Paulsen I.T."/>
            <person name="Morino M."/>
            <person name="Takahashi Y."/>
            <person name="Narumi I."/>
            <person name="Sachidanandam R."/>
            <person name="Satoh K."/>
            <person name="Ito M."/>
            <person name="Krulwich T.A."/>
        </authorList>
    </citation>
    <scope>NUCLEOTIDE SEQUENCE [LARGE SCALE GENOMIC DNA]</scope>
    <source>
        <strain evidence="10 12">AV1934</strain>
    </source>
</reference>
<dbReference type="AlphaFoldDB" id="A0A094WJH1"/>
<dbReference type="STRING" id="1218173.BALCAV_0212880"/>
<dbReference type="PANTHER" id="PTHR46577">
    <property type="entry name" value="HTH-TYPE TRANSCRIPTIONAL REGULATORY PROTEIN GABR"/>
    <property type="match status" value="1"/>
</dbReference>
<organism evidence="10 12">
    <name type="scientific">Alkalihalobacillus alcalophilus ATCC 27647 = CGMCC 1.3604</name>
    <dbReference type="NCBI Taxonomy" id="1218173"/>
    <lineage>
        <taxon>Bacteria</taxon>
        <taxon>Bacillati</taxon>
        <taxon>Bacillota</taxon>
        <taxon>Bacilli</taxon>
        <taxon>Bacillales</taxon>
        <taxon>Bacillaceae</taxon>
        <taxon>Alkalihalobacillus</taxon>
    </lineage>
</organism>
<comment type="cofactor">
    <cofactor evidence="1">
        <name>pyridoxal 5'-phosphate</name>
        <dbReference type="ChEBI" id="CHEBI:597326"/>
    </cofactor>
</comment>
<keyword evidence="6" id="KW-0805">Transcription regulation</keyword>
<dbReference type="Gene3D" id="1.10.10.10">
    <property type="entry name" value="Winged helix-like DNA-binding domain superfamily/Winged helix DNA-binding domain"/>
    <property type="match status" value="1"/>
</dbReference>
<dbReference type="InterPro" id="IPR015421">
    <property type="entry name" value="PyrdxlP-dep_Trfase_major"/>
</dbReference>
<keyword evidence="12" id="KW-1185">Reference proteome</keyword>
<dbReference type="CDD" id="cd07377">
    <property type="entry name" value="WHTH_GntR"/>
    <property type="match status" value="1"/>
</dbReference>
<evidence type="ECO:0000259" key="9">
    <source>
        <dbReference type="PROSITE" id="PS50949"/>
    </source>
</evidence>
<dbReference type="EMBL" id="ALPT02000040">
    <property type="protein sequence ID" value="KGA96986.1"/>
    <property type="molecule type" value="Genomic_DNA"/>
</dbReference>
<dbReference type="FunFam" id="3.40.640.10:FF:000023">
    <property type="entry name" value="Transcriptional regulator, GntR family"/>
    <property type="match status" value="1"/>
</dbReference>
<evidence type="ECO:0000256" key="3">
    <source>
        <dbReference type="ARBA" id="ARBA00022576"/>
    </source>
</evidence>
<gene>
    <name evidence="11" type="ORF">AJ85_11790</name>
    <name evidence="10" type="ORF">BALCAV_0212880</name>
</gene>
<name>A0A094WJH1_ALKAL</name>
<dbReference type="Gene3D" id="3.40.640.10">
    <property type="entry name" value="Type I PLP-dependent aspartate aminotransferase-like (Major domain)"/>
    <property type="match status" value="1"/>
</dbReference>
<keyword evidence="8" id="KW-0804">Transcription</keyword>
<evidence type="ECO:0000256" key="6">
    <source>
        <dbReference type="ARBA" id="ARBA00023015"/>
    </source>
</evidence>
<comment type="caution">
    <text evidence="10">The sequence shown here is derived from an EMBL/GenBank/DDBJ whole genome shotgun (WGS) entry which is preliminary data.</text>
</comment>
<dbReference type="EMBL" id="JALP01000164">
    <property type="protein sequence ID" value="THG90281.1"/>
    <property type="molecule type" value="Genomic_DNA"/>
</dbReference>
<proteinExistence type="inferred from homology"/>
<dbReference type="InterPro" id="IPR000524">
    <property type="entry name" value="Tscrpt_reg_HTH_GntR"/>
</dbReference>
<dbReference type="Gene3D" id="3.90.1150.10">
    <property type="entry name" value="Aspartate Aminotransferase, domain 1"/>
    <property type="match status" value="1"/>
</dbReference>
<dbReference type="PROSITE" id="PS50949">
    <property type="entry name" value="HTH_GNTR"/>
    <property type="match status" value="1"/>
</dbReference>
<evidence type="ECO:0000313" key="11">
    <source>
        <dbReference type="EMBL" id="THG90281.1"/>
    </source>
</evidence>
<keyword evidence="3" id="KW-0032">Aminotransferase</keyword>
<dbReference type="CDD" id="cd00609">
    <property type="entry name" value="AAT_like"/>
    <property type="match status" value="1"/>
</dbReference>
<evidence type="ECO:0000256" key="2">
    <source>
        <dbReference type="ARBA" id="ARBA00005384"/>
    </source>
</evidence>
<evidence type="ECO:0000256" key="4">
    <source>
        <dbReference type="ARBA" id="ARBA00022679"/>
    </source>
</evidence>
<dbReference type="Pfam" id="PF00155">
    <property type="entry name" value="Aminotran_1_2"/>
    <property type="match status" value="1"/>
</dbReference>
<dbReference type="SUPFAM" id="SSF46785">
    <property type="entry name" value="Winged helix' DNA-binding domain"/>
    <property type="match status" value="1"/>
</dbReference>
<dbReference type="InterPro" id="IPR015422">
    <property type="entry name" value="PyrdxlP-dep_Trfase_small"/>
</dbReference>
<keyword evidence="5" id="KW-0663">Pyridoxal phosphate</keyword>
<feature type="domain" description="HTH gntR-type" evidence="9">
    <location>
        <begin position="11"/>
        <end position="79"/>
    </location>
</feature>
<evidence type="ECO:0000256" key="7">
    <source>
        <dbReference type="ARBA" id="ARBA00023125"/>
    </source>
</evidence>
<dbReference type="GO" id="GO:0008483">
    <property type="term" value="F:transaminase activity"/>
    <property type="evidence" value="ECO:0007669"/>
    <property type="project" value="UniProtKB-KW"/>
</dbReference>
<evidence type="ECO:0000256" key="8">
    <source>
        <dbReference type="ARBA" id="ARBA00023163"/>
    </source>
</evidence>
<dbReference type="SMART" id="SM00345">
    <property type="entry name" value="HTH_GNTR"/>
    <property type="match status" value="1"/>
</dbReference>
<dbReference type="PRINTS" id="PR00035">
    <property type="entry name" value="HTHGNTR"/>
</dbReference>
<dbReference type="GO" id="GO:0003700">
    <property type="term" value="F:DNA-binding transcription factor activity"/>
    <property type="evidence" value="ECO:0007669"/>
    <property type="project" value="InterPro"/>
</dbReference>
<dbReference type="InterPro" id="IPR051446">
    <property type="entry name" value="HTH_trans_reg/aminotransferase"/>
</dbReference>